<dbReference type="PIRSF" id="PIRSF036949">
    <property type="entry name" value="RPA32"/>
    <property type="match status" value="1"/>
</dbReference>
<dbReference type="Pfam" id="PF01336">
    <property type="entry name" value="tRNA_anti-codon"/>
    <property type="match status" value="1"/>
</dbReference>
<dbReference type="Gene3D" id="2.40.50.140">
    <property type="entry name" value="Nucleic acid-binding proteins"/>
    <property type="match status" value="1"/>
</dbReference>
<dbReference type="InterPro" id="IPR014646">
    <property type="entry name" value="Rfa2/RPA32"/>
</dbReference>
<evidence type="ECO:0000259" key="6">
    <source>
        <dbReference type="Pfam" id="PF01336"/>
    </source>
</evidence>
<dbReference type="GO" id="GO:0006260">
    <property type="term" value="P:DNA replication"/>
    <property type="evidence" value="ECO:0007669"/>
    <property type="project" value="UniProtKB-KW"/>
</dbReference>
<dbReference type="GO" id="GO:0003697">
    <property type="term" value="F:single-stranded DNA binding"/>
    <property type="evidence" value="ECO:0007669"/>
    <property type="project" value="TreeGrafter"/>
</dbReference>
<feature type="domain" description="Replication protein A C-terminal" evidence="7">
    <location>
        <begin position="140"/>
        <end position="252"/>
    </location>
</feature>
<gene>
    <name evidence="8" type="ORF">B0T20DRAFT_407846</name>
</gene>
<keyword evidence="5" id="KW-0539">Nucleus</keyword>
<evidence type="ECO:0000259" key="7">
    <source>
        <dbReference type="Pfam" id="PF08784"/>
    </source>
</evidence>
<dbReference type="InterPro" id="IPR004365">
    <property type="entry name" value="NA-bd_OB_tRNA"/>
</dbReference>
<organism evidence="8 9">
    <name type="scientific">Sordaria brevicollis</name>
    <dbReference type="NCBI Taxonomy" id="83679"/>
    <lineage>
        <taxon>Eukaryota</taxon>
        <taxon>Fungi</taxon>
        <taxon>Dikarya</taxon>
        <taxon>Ascomycota</taxon>
        <taxon>Pezizomycotina</taxon>
        <taxon>Sordariomycetes</taxon>
        <taxon>Sordariomycetidae</taxon>
        <taxon>Sordariales</taxon>
        <taxon>Sordariaceae</taxon>
        <taxon>Sordaria</taxon>
    </lineage>
</organism>
<dbReference type="EMBL" id="JAUTDP010000004">
    <property type="protein sequence ID" value="KAK3400105.1"/>
    <property type="molecule type" value="Genomic_DNA"/>
</dbReference>
<evidence type="ECO:0000256" key="3">
    <source>
        <dbReference type="ARBA" id="ARBA00022705"/>
    </source>
</evidence>
<evidence type="ECO:0000313" key="8">
    <source>
        <dbReference type="EMBL" id="KAK3400105.1"/>
    </source>
</evidence>
<dbReference type="Proteomes" id="UP001281003">
    <property type="component" value="Unassembled WGS sequence"/>
</dbReference>
<dbReference type="GO" id="GO:0000781">
    <property type="term" value="C:chromosome, telomeric region"/>
    <property type="evidence" value="ECO:0007669"/>
    <property type="project" value="TreeGrafter"/>
</dbReference>
<dbReference type="InterPro" id="IPR036388">
    <property type="entry name" value="WH-like_DNA-bd_sf"/>
</dbReference>
<sequence length="259" mass="27654">MSGSQQGGSQAGGNKYSEDNLRPVTIKQLLDFQENFPGAEPAIDGQPLSQVTFVGQVRDVKQQATNITYTIDDGTAEIDVKKWIDSEADGNVVIAPDAFVRVWGRLKAVGSKKHLSAQFIRQIEDYNEVSYHMLEVVYVHLYFTKGKQGGGAGAGGAGGGGESMFVDQGYGANDVAMGNTADGNSTLQAKLAMCSKNARTVGNFINTTPGGDEDGVNLHVIAKGTGLSHRDVLNASQELLDQGIIYTTSDEETWAVLLY</sequence>
<dbReference type="SUPFAM" id="SSF46785">
    <property type="entry name" value="Winged helix' DNA-binding domain"/>
    <property type="match status" value="1"/>
</dbReference>
<dbReference type="InterPro" id="IPR014892">
    <property type="entry name" value="RPA_C"/>
</dbReference>
<dbReference type="GO" id="GO:0000724">
    <property type="term" value="P:double-strand break repair via homologous recombination"/>
    <property type="evidence" value="ECO:0007669"/>
    <property type="project" value="TreeGrafter"/>
</dbReference>
<dbReference type="InterPro" id="IPR012340">
    <property type="entry name" value="NA-bd_OB-fold"/>
</dbReference>
<dbReference type="AlphaFoldDB" id="A0AAE0UDT2"/>
<dbReference type="CDD" id="cd04478">
    <property type="entry name" value="RPA2_DBD_D"/>
    <property type="match status" value="1"/>
</dbReference>
<keyword evidence="3" id="KW-0235">DNA replication</keyword>
<evidence type="ECO:0008006" key="10">
    <source>
        <dbReference type="Google" id="ProtNLM"/>
    </source>
</evidence>
<keyword evidence="9" id="KW-1185">Reference proteome</keyword>
<reference evidence="8" key="2">
    <citation type="submission" date="2023-07" db="EMBL/GenBank/DDBJ databases">
        <authorList>
            <consortium name="Lawrence Berkeley National Laboratory"/>
            <person name="Haridas S."/>
            <person name="Hensen N."/>
            <person name="Bonometti L."/>
            <person name="Westerberg I."/>
            <person name="Brannstrom I.O."/>
            <person name="Guillou S."/>
            <person name="Cros-Aarteil S."/>
            <person name="Calhoun S."/>
            <person name="Kuo A."/>
            <person name="Mondo S."/>
            <person name="Pangilinan J."/>
            <person name="Riley R."/>
            <person name="LaButti K."/>
            <person name="Andreopoulos B."/>
            <person name="Lipzen A."/>
            <person name="Chen C."/>
            <person name="Yanf M."/>
            <person name="Daum C."/>
            <person name="Ng V."/>
            <person name="Clum A."/>
            <person name="Steindorff A."/>
            <person name="Ohm R."/>
            <person name="Martin F."/>
            <person name="Silar P."/>
            <person name="Natvig D."/>
            <person name="Lalanne C."/>
            <person name="Gautier V."/>
            <person name="Ament-velasquez S.L."/>
            <person name="Kruys A."/>
            <person name="Hutchinson M.I."/>
            <person name="Powell A.J."/>
            <person name="Barry K."/>
            <person name="Miller A.N."/>
            <person name="Grigoriev I.V."/>
            <person name="Debuchy R."/>
            <person name="Gladieux P."/>
            <person name="Thoren M.H."/>
            <person name="Johannesson H."/>
        </authorList>
    </citation>
    <scope>NUCLEOTIDE SEQUENCE</scope>
    <source>
        <strain evidence="8">FGSC 1904</strain>
    </source>
</reference>
<comment type="subcellular location">
    <subcellularLocation>
        <location evidence="1">Nucleus</location>
    </subcellularLocation>
</comment>
<accession>A0AAE0UDT2</accession>
<proteinExistence type="inferred from homology"/>
<dbReference type="GO" id="GO:0005662">
    <property type="term" value="C:DNA replication factor A complex"/>
    <property type="evidence" value="ECO:0007669"/>
    <property type="project" value="TreeGrafter"/>
</dbReference>
<evidence type="ECO:0000313" key="9">
    <source>
        <dbReference type="Proteomes" id="UP001281003"/>
    </source>
</evidence>
<evidence type="ECO:0000256" key="5">
    <source>
        <dbReference type="ARBA" id="ARBA00023242"/>
    </source>
</evidence>
<evidence type="ECO:0000256" key="1">
    <source>
        <dbReference type="ARBA" id="ARBA00004123"/>
    </source>
</evidence>
<dbReference type="InterPro" id="IPR040260">
    <property type="entry name" value="RFA2-like"/>
</dbReference>
<comment type="similarity">
    <text evidence="2">Belongs to the replication factor A protein 2 family.</text>
</comment>
<evidence type="ECO:0000256" key="4">
    <source>
        <dbReference type="ARBA" id="ARBA00023125"/>
    </source>
</evidence>
<dbReference type="SUPFAM" id="SSF50249">
    <property type="entry name" value="Nucleic acid-binding proteins"/>
    <property type="match status" value="1"/>
</dbReference>
<name>A0AAE0UDT2_SORBR</name>
<dbReference type="Pfam" id="PF08784">
    <property type="entry name" value="RPA_C"/>
    <property type="match status" value="1"/>
</dbReference>
<keyword evidence="4" id="KW-0238">DNA-binding</keyword>
<dbReference type="PANTHER" id="PTHR13989:SF16">
    <property type="entry name" value="REPLICATION PROTEIN A2"/>
    <property type="match status" value="1"/>
</dbReference>
<dbReference type="PANTHER" id="PTHR13989">
    <property type="entry name" value="REPLICATION PROTEIN A-RELATED"/>
    <property type="match status" value="1"/>
</dbReference>
<protein>
    <recommendedName>
        <fullName evidence="10">Replication factor A protein 2</fullName>
    </recommendedName>
</protein>
<comment type="caution">
    <text evidence="8">The sequence shown here is derived from an EMBL/GenBank/DDBJ whole genome shotgun (WGS) entry which is preliminary data.</text>
</comment>
<reference evidence="8" key="1">
    <citation type="journal article" date="2023" name="Mol. Phylogenet. Evol.">
        <title>Genome-scale phylogeny and comparative genomics of the fungal order Sordariales.</title>
        <authorList>
            <person name="Hensen N."/>
            <person name="Bonometti L."/>
            <person name="Westerberg I."/>
            <person name="Brannstrom I.O."/>
            <person name="Guillou S."/>
            <person name="Cros-Aarteil S."/>
            <person name="Calhoun S."/>
            <person name="Haridas S."/>
            <person name="Kuo A."/>
            <person name="Mondo S."/>
            <person name="Pangilinan J."/>
            <person name="Riley R."/>
            <person name="LaButti K."/>
            <person name="Andreopoulos B."/>
            <person name="Lipzen A."/>
            <person name="Chen C."/>
            <person name="Yan M."/>
            <person name="Daum C."/>
            <person name="Ng V."/>
            <person name="Clum A."/>
            <person name="Steindorff A."/>
            <person name="Ohm R.A."/>
            <person name="Martin F."/>
            <person name="Silar P."/>
            <person name="Natvig D.O."/>
            <person name="Lalanne C."/>
            <person name="Gautier V."/>
            <person name="Ament-Velasquez S.L."/>
            <person name="Kruys A."/>
            <person name="Hutchinson M.I."/>
            <person name="Powell A.J."/>
            <person name="Barry K."/>
            <person name="Miller A.N."/>
            <person name="Grigoriev I.V."/>
            <person name="Debuchy R."/>
            <person name="Gladieux P."/>
            <person name="Hiltunen Thoren M."/>
            <person name="Johannesson H."/>
        </authorList>
    </citation>
    <scope>NUCLEOTIDE SEQUENCE</scope>
    <source>
        <strain evidence="8">FGSC 1904</strain>
    </source>
</reference>
<evidence type="ECO:0000256" key="2">
    <source>
        <dbReference type="ARBA" id="ARBA00007815"/>
    </source>
</evidence>
<dbReference type="Gene3D" id="1.10.10.10">
    <property type="entry name" value="Winged helix-like DNA-binding domain superfamily/Winged helix DNA-binding domain"/>
    <property type="match status" value="1"/>
</dbReference>
<dbReference type="GO" id="GO:0006289">
    <property type="term" value="P:nucleotide-excision repair"/>
    <property type="evidence" value="ECO:0007669"/>
    <property type="project" value="TreeGrafter"/>
</dbReference>
<feature type="domain" description="OB" evidence="6">
    <location>
        <begin position="51"/>
        <end position="121"/>
    </location>
</feature>
<dbReference type="InterPro" id="IPR036390">
    <property type="entry name" value="WH_DNA-bd_sf"/>
</dbReference>
<dbReference type="GO" id="GO:0035861">
    <property type="term" value="C:site of double-strand break"/>
    <property type="evidence" value="ECO:0007669"/>
    <property type="project" value="TreeGrafter"/>
</dbReference>